<dbReference type="InterPro" id="IPR001623">
    <property type="entry name" value="DnaJ_domain"/>
</dbReference>
<proteinExistence type="predicted"/>
<accession>A0ABV3Z3Z2</accession>
<dbReference type="SMART" id="SM00271">
    <property type="entry name" value="DnaJ"/>
    <property type="match status" value="1"/>
</dbReference>
<dbReference type="SUPFAM" id="SSF158682">
    <property type="entry name" value="TerB-like"/>
    <property type="match status" value="1"/>
</dbReference>
<dbReference type="Proteomes" id="UP001560685">
    <property type="component" value="Unassembled WGS sequence"/>
</dbReference>
<protein>
    <submittedName>
        <fullName evidence="2">Molecular chaperone DjiA</fullName>
    </submittedName>
</protein>
<gene>
    <name evidence="2" type="ORF">ABFZ84_08130</name>
</gene>
<organism evidence="2 3">
    <name type="scientific">Hyphococcus lacteus</name>
    <dbReference type="NCBI Taxonomy" id="3143536"/>
    <lineage>
        <taxon>Bacteria</taxon>
        <taxon>Pseudomonadati</taxon>
        <taxon>Pseudomonadota</taxon>
        <taxon>Alphaproteobacteria</taxon>
        <taxon>Parvularculales</taxon>
        <taxon>Parvularculaceae</taxon>
        <taxon>Hyphococcus</taxon>
    </lineage>
</organism>
<evidence type="ECO:0000259" key="1">
    <source>
        <dbReference type="PROSITE" id="PS50076"/>
    </source>
</evidence>
<dbReference type="CDD" id="cd06257">
    <property type="entry name" value="DnaJ"/>
    <property type="match status" value="1"/>
</dbReference>
<keyword evidence="3" id="KW-1185">Reference proteome</keyword>
<evidence type="ECO:0000313" key="2">
    <source>
        <dbReference type="EMBL" id="MEX6633516.1"/>
    </source>
</evidence>
<dbReference type="InterPro" id="IPR029024">
    <property type="entry name" value="TerB-like"/>
</dbReference>
<dbReference type="Gene3D" id="1.10.3680.10">
    <property type="entry name" value="TerB-like"/>
    <property type="match status" value="1"/>
</dbReference>
<dbReference type="InterPro" id="IPR007791">
    <property type="entry name" value="DjlA_N"/>
</dbReference>
<feature type="domain" description="J" evidence="1">
    <location>
        <begin position="167"/>
        <end position="231"/>
    </location>
</feature>
<dbReference type="RefSeq" id="WP_369313485.1">
    <property type="nucleotide sequence ID" value="NZ_JBEHZE010000001.1"/>
</dbReference>
<dbReference type="Pfam" id="PF05099">
    <property type="entry name" value="TerB"/>
    <property type="match status" value="1"/>
</dbReference>
<name>A0ABV3Z3Z2_9PROT</name>
<reference evidence="2 3" key="1">
    <citation type="submission" date="2024-05" db="EMBL/GenBank/DDBJ databases">
        <title>Three bacterial strains, DH-69, EH-24, and ECK-19 isolated from coastal sediments.</title>
        <authorList>
            <person name="Ye Y.-Q."/>
            <person name="Du Z.-J."/>
        </authorList>
    </citation>
    <scope>NUCLEOTIDE SEQUENCE [LARGE SCALE GENOMIC DNA]</scope>
    <source>
        <strain evidence="2 3">ECK-19</strain>
    </source>
</reference>
<dbReference type="PROSITE" id="PS50076">
    <property type="entry name" value="DNAJ_2"/>
    <property type="match status" value="1"/>
</dbReference>
<comment type="caution">
    <text evidence="2">The sequence shown here is derived from an EMBL/GenBank/DDBJ whole genome shotgun (WGS) entry which is preliminary data.</text>
</comment>
<dbReference type="CDD" id="cd07316">
    <property type="entry name" value="terB_like_DjlA"/>
    <property type="match status" value="1"/>
</dbReference>
<evidence type="ECO:0000313" key="3">
    <source>
        <dbReference type="Proteomes" id="UP001560685"/>
    </source>
</evidence>
<sequence length="231" mass="25767">MTAAMSFWDRIETILAEAHKRTIGAMLDAIAARKQRRNEEAFAIALIALSAKMAKADGVVTDDEVSAFRDFFKIPEKQADRVRMVYQLAQQDVAGFSEYLGQVARIFVDAPSVLEDVLDCLFHVAVADGVAHPRELELLDETAKVFGISNRAYHRLKAAHLGLGEDDPYLILGVEPGIALDELKSVYRSLSRDHHPDALMGRGVPPDLVLIAERRMATINEAYERILKDYM</sequence>
<dbReference type="InterPro" id="IPR036869">
    <property type="entry name" value="J_dom_sf"/>
</dbReference>
<dbReference type="Gene3D" id="1.10.287.110">
    <property type="entry name" value="DnaJ domain"/>
    <property type="match status" value="1"/>
</dbReference>
<dbReference type="SUPFAM" id="SSF46565">
    <property type="entry name" value="Chaperone J-domain"/>
    <property type="match status" value="1"/>
</dbReference>
<dbReference type="EMBL" id="JBEHZE010000001">
    <property type="protein sequence ID" value="MEX6633516.1"/>
    <property type="molecule type" value="Genomic_DNA"/>
</dbReference>
<dbReference type="Pfam" id="PF00226">
    <property type="entry name" value="DnaJ"/>
    <property type="match status" value="1"/>
</dbReference>
<dbReference type="PRINTS" id="PR00625">
    <property type="entry name" value="JDOMAIN"/>
</dbReference>